<sequence length="111" mass="13047">QELLHSCNFHAISNAPLKICIIGHPVKHSNCVPRRSQSNCNHFSTHIIKEKRGKGQSKKKFKNGTLLHYQCLLLCFFFNFYLGFFESVFSFFFVNWQIYKYICTYISILST</sequence>
<keyword evidence="1" id="KW-0812">Transmembrane</keyword>
<feature type="non-terminal residue" evidence="2">
    <location>
        <position position="1"/>
    </location>
</feature>
<evidence type="ECO:0000256" key="1">
    <source>
        <dbReference type="SAM" id="Phobius"/>
    </source>
</evidence>
<dbReference type="EMBL" id="HACA01029771">
    <property type="protein sequence ID" value="CDW47132.1"/>
    <property type="molecule type" value="Transcribed_RNA"/>
</dbReference>
<dbReference type="AlphaFoldDB" id="A0A0K2VAC3"/>
<keyword evidence="1" id="KW-1133">Transmembrane helix</keyword>
<reference evidence="2" key="1">
    <citation type="submission" date="2014-05" db="EMBL/GenBank/DDBJ databases">
        <authorList>
            <person name="Chronopoulou M."/>
        </authorList>
    </citation>
    <scope>NUCLEOTIDE SEQUENCE</scope>
    <source>
        <tissue evidence="2">Whole organism</tissue>
    </source>
</reference>
<organism evidence="2">
    <name type="scientific">Lepeophtheirus salmonis</name>
    <name type="common">Salmon louse</name>
    <name type="synonym">Caligus salmonis</name>
    <dbReference type="NCBI Taxonomy" id="72036"/>
    <lineage>
        <taxon>Eukaryota</taxon>
        <taxon>Metazoa</taxon>
        <taxon>Ecdysozoa</taxon>
        <taxon>Arthropoda</taxon>
        <taxon>Crustacea</taxon>
        <taxon>Multicrustacea</taxon>
        <taxon>Hexanauplia</taxon>
        <taxon>Copepoda</taxon>
        <taxon>Siphonostomatoida</taxon>
        <taxon>Caligidae</taxon>
        <taxon>Lepeophtheirus</taxon>
    </lineage>
</organism>
<evidence type="ECO:0000313" key="2">
    <source>
        <dbReference type="EMBL" id="CDW47132.1"/>
    </source>
</evidence>
<proteinExistence type="predicted"/>
<keyword evidence="1" id="KW-0472">Membrane</keyword>
<accession>A0A0K2VAC3</accession>
<feature type="transmembrane region" description="Helical" evidence="1">
    <location>
        <begin position="66"/>
        <end position="85"/>
    </location>
</feature>
<protein>
    <submittedName>
        <fullName evidence="2">Uncharacterized protein</fullName>
    </submittedName>
</protein>
<name>A0A0K2VAC3_LEPSM</name>